<evidence type="ECO:0000256" key="1">
    <source>
        <dbReference type="SAM" id="MobiDB-lite"/>
    </source>
</evidence>
<proteinExistence type="predicted"/>
<dbReference type="OrthoDB" id="4294128at2"/>
<dbReference type="AlphaFoldDB" id="A0A7U9KVP8"/>
<dbReference type="EMBL" id="BHZC01000001">
    <property type="protein sequence ID" value="GCD35642.1"/>
    <property type="molecule type" value="Genomic_DNA"/>
</dbReference>
<name>A0A7U9KVP8_9ACTN</name>
<protein>
    <submittedName>
        <fullName evidence="2">Uncharacterized protein</fullName>
    </submittedName>
</protein>
<comment type="caution">
    <text evidence="2">The sequence shown here is derived from an EMBL/GenBank/DDBJ whole genome shotgun (WGS) entry which is preliminary data.</text>
</comment>
<feature type="region of interest" description="Disordered" evidence="1">
    <location>
        <begin position="42"/>
        <end position="66"/>
    </location>
</feature>
<evidence type="ECO:0000313" key="3">
    <source>
        <dbReference type="Proteomes" id="UP000287830"/>
    </source>
</evidence>
<dbReference type="Proteomes" id="UP000287830">
    <property type="component" value="Unassembled WGS sequence"/>
</dbReference>
<dbReference type="RefSeq" id="WP_125045525.1">
    <property type="nucleotide sequence ID" value="NZ_BHZC01000001.1"/>
</dbReference>
<accession>A0A7U9KVP8</accession>
<evidence type="ECO:0000313" key="2">
    <source>
        <dbReference type="EMBL" id="GCD35642.1"/>
    </source>
</evidence>
<gene>
    <name evidence="2" type="ORF">OEIGOIKO_03388</name>
</gene>
<reference evidence="2 3" key="1">
    <citation type="submission" date="2018-11" db="EMBL/GenBank/DDBJ databases">
        <title>Whole genome sequence of Streptomyces chrestomyceticus NBRC 13444(T).</title>
        <authorList>
            <person name="Komaki H."/>
            <person name="Tamura T."/>
        </authorList>
    </citation>
    <scope>NUCLEOTIDE SEQUENCE [LARGE SCALE GENOMIC DNA]</scope>
    <source>
        <strain evidence="2 3">NBRC 13444</strain>
    </source>
</reference>
<organism evidence="2 3">
    <name type="scientific">Streptomyces chrestomyceticus JCM 4735</name>
    <dbReference type="NCBI Taxonomy" id="1306181"/>
    <lineage>
        <taxon>Bacteria</taxon>
        <taxon>Bacillati</taxon>
        <taxon>Actinomycetota</taxon>
        <taxon>Actinomycetes</taxon>
        <taxon>Kitasatosporales</taxon>
        <taxon>Streptomycetaceae</taxon>
        <taxon>Streptomyces</taxon>
    </lineage>
</organism>
<dbReference type="GeneID" id="95622304"/>
<sequence length="66" mass="6861">MSTPAPQVLAATVHVLDPASREPLVLTVGTEVADPAVTEQITNPACWASPPTAPDTPVRKTKATQD</sequence>